<dbReference type="AlphaFoldDB" id="A0A1N7CPQ0"/>
<keyword evidence="8" id="KW-1185">Reference proteome</keyword>
<evidence type="ECO:0000256" key="1">
    <source>
        <dbReference type="ARBA" id="ARBA00004141"/>
    </source>
</evidence>
<reference evidence="7 8" key="1">
    <citation type="submission" date="2017-01" db="EMBL/GenBank/DDBJ databases">
        <authorList>
            <person name="Mah S.A."/>
            <person name="Swanson W.J."/>
            <person name="Moy G.W."/>
            <person name="Vacquier V.D."/>
        </authorList>
    </citation>
    <scope>NUCLEOTIDE SEQUENCE [LARGE SCALE GENOMIC DNA]</scope>
    <source>
        <strain evidence="7 8">CPCC 203464</strain>
    </source>
</reference>
<proteinExistence type="predicted"/>
<feature type="transmembrane region" description="Helical" evidence="5">
    <location>
        <begin position="30"/>
        <end position="51"/>
    </location>
</feature>
<sequence length="370" mass="39076">MVSLSERLRGLNRALPASVNSRTRRFWNSALPIAQCSLAAGISWWVALHLFGHPTPFFAPIAAVISLGLSLGQRWRRSVEMILGVSIGIGVGDLIIKVIGSGGWQIGVVVALAMTAAVLVDRGPLVPMQAASSACLVATLLPPGGSGGLYRVVDTLVGGVIGLLIVVIIPTHPVLRARRDAAGVMMTMKHVVTDIAVGLRDGDVDIVERGLERARSTQGSIDAMRSDINGGREISLLSPLYWGSRDRLSRLAATADPIDNSVRNIRVLARRAMSLTEGGGHVSPELVDLIEGLAGSFEVLHDMMLADPGQKPDSADAARVLRSLARKANPAMVVEGGLSETVILAQVRSTIVDLLMVAGLRRASAVATLR</sequence>
<dbReference type="Proteomes" id="UP000186218">
    <property type="component" value="Unassembled WGS sequence"/>
</dbReference>
<dbReference type="Pfam" id="PF13515">
    <property type="entry name" value="FUSC_2"/>
    <property type="match status" value="1"/>
</dbReference>
<accession>A0A1N7CPQ0</accession>
<dbReference type="STRING" id="1344003.SAMN05445060_0271"/>
<evidence type="ECO:0000256" key="4">
    <source>
        <dbReference type="ARBA" id="ARBA00023136"/>
    </source>
</evidence>
<evidence type="ECO:0000259" key="6">
    <source>
        <dbReference type="Pfam" id="PF13515"/>
    </source>
</evidence>
<dbReference type="InterPro" id="IPR049453">
    <property type="entry name" value="Memb_transporter_dom"/>
</dbReference>
<gene>
    <name evidence="7" type="ORF">SAMN05445060_0271</name>
</gene>
<dbReference type="RefSeq" id="WP_076475818.1">
    <property type="nucleotide sequence ID" value="NZ_FTNT01000001.1"/>
</dbReference>
<evidence type="ECO:0000313" key="7">
    <source>
        <dbReference type="EMBL" id="SIR65477.1"/>
    </source>
</evidence>
<feature type="transmembrane region" description="Helical" evidence="5">
    <location>
        <begin position="102"/>
        <end position="120"/>
    </location>
</feature>
<feature type="domain" description="Integral membrane bound transporter" evidence="6">
    <location>
        <begin position="45"/>
        <end position="165"/>
    </location>
</feature>
<keyword evidence="4 5" id="KW-0472">Membrane</keyword>
<dbReference type="OrthoDB" id="5198202at2"/>
<evidence type="ECO:0000256" key="2">
    <source>
        <dbReference type="ARBA" id="ARBA00022692"/>
    </source>
</evidence>
<comment type="subcellular location">
    <subcellularLocation>
        <location evidence="1">Membrane</location>
        <topology evidence="1">Multi-pass membrane protein</topology>
    </subcellularLocation>
</comment>
<keyword evidence="2 5" id="KW-0812">Transmembrane</keyword>
<feature type="transmembrane region" description="Helical" evidence="5">
    <location>
        <begin position="148"/>
        <end position="169"/>
    </location>
</feature>
<evidence type="ECO:0000256" key="5">
    <source>
        <dbReference type="SAM" id="Phobius"/>
    </source>
</evidence>
<keyword evidence="3 5" id="KW-1133">Transmembrane helix</keyword>
<feature type="transmembrane region" description="Helical" evidence="5">
    <location>
        <begin position="57"/>
        <end position="72"/>
    </location>
</feature>
<dbReference type="GO" id="GO:0016020">
    <property type="term" value="C:membrane"/>
    <property type="evidence" value="ECO:0007669"/>
    <property type="project" value="UniProtKB-SubCell"/>
</dbReference>
<name>A0A1N7CPQ0_9NOCA</name>
<organism evidence="7 8">
    <name type="scientific">Williamsia sterculiae</name>
    <dbReference type="NCBI Taxonomy" id="1344003"/>
    <lineage>
        <taxon>Bacteria</taxon>
        <taxon>Bacillati</taxon>
        <taxon>Actinomycetota</taxon>
        <taxon>Actinomycetes</taxon>
        <taxon>Mycobacteriales</taxon>
        <taxon>Nocardiaceae</taxon>
        <taxon>Williamsia</taxon>
    </lineage>
</organism>
<dbReference type="EMBL" id="FTNT01000001">
    <property type="protein sequence ID" value="SIR65477.1"/>
    <property type="molecule type" value="Genomic_DNA"/>
</dbReference>
<evidence type="ECO:0000256" key="3">
    <source>
        <dbReference type="ARBA" id="ARBA00022989"/>
    </source>
</evidence>
<protein>
    <submittedName>
        <fullName evidence="7">Uncharacterized membrane protein YgaE, UPF0421/DUF939 family</fullName>
    </submittedName>
</protein>
<evidence type="ECO:0000313" key="8">
    <source>
        <dbReference type="Proteomes" id="UP000186218"/>
    </source>
</evidence>